<organism evidence="1 2">
    <name type="scientific">Rhabditophanes sp. KR3021</name>
    <dbReference type="NCBI Taxonomy" id="114890"/>
    <lineage>
        <taxon>Eukaryota</taxon>
        <taxon>Metazoa</taxon>
        <taxon>Ecdysozoa</taxon>
        <taxon>Nematoda</taxon>
        <taxon>Chromadorea</taxon>
        <taxon>Rhabditida</taxon>
        <taxon>Tylenchina</taxon>
        <taxon>Panagrolaimomorpha</taxon>
        <taxon>Strongyloidoidea</taxon>
        <taxon>Alloionematidae</taxon>
        <taxon>Rhabditophanes</taxon>
    </lineage>
</organism>
<name>A0AC35TZ15_9BILA</name>
<dbReference type="Proteomes" id="UP000095286">
    <property type="component" value="Unplaced"/>
</dbReference>
<accession>A0AC35TZ15</accession>
<reference evidence="2" key="1">
    <citation type="submission" date="2016-11" db="UniProtKB">
        <authorList>
            <consortium name="WormBaseParasite"/>
        </authorList>
    </citation>
    <scope>IDENTIFICATION</scope>
    <source>
        <strain evidence="2">KR3021</strain>
    </source>
</reference>
<evidence type="ECO:0000313" key="2">
    <source>
        <dbReference type="WBParaSite" id="RSKR_0000603400.1"/>
    </source>
</evidence>
<protein>
    <submittedName>
        <fullName evidence="2">Uncharacterized protein</fullName>
    </submittedName>
</protein>
<evidence type="ECO:0000313" key="1">
    <source>
        <dbReference type="Proteomes" id="UP000095286"/>
    </source>
</evidence>
<sequence length="310" mass="35122">MVKSPFLLSLSTVFALLGLALLTIGIVSDNWVEYAVFRKDIIQAMNKQPDLSAKLKDAITKNPIYFSRNIGLFHVCFPDVVPSNIGSFFKLGAVCVTNTDYFPEDNVKEAYTTEQLYRFYLMRGTITAFTIGLAIIFFCLIFGFIGCWQRSASNIGVCAITMLISVLFFTGAMASWHYTLHMENRTLEMPPFYKSWEPILKQTTAFHYGWSYFASCTGIALILLGGCTMLWSYRAMKREEDKVFENKHNSYMLDMYNKPAFATPYGYATYGYAGSPYAPAPYYNPYGQQSIASGMPQMATNYGYMTYGHQ</sequence>
<proteinExistence type="predicted"/>
<dbReference type="WBParaSite" id="RSKR_0000603400.1">
    <property type="protein sequence ID" value="RSKR_0000603400.1"/>
    <property type="gene ID" value="RSKR_0000603400"/>
</dbReference>